<keyword evidence="1" id="KW-0805">Transcription regulation</keyword>
<reference evidence="5 6" key="1">
    <citation type="submission" date="2020-08" db="EMBL/GenBank/DDBJ databases">
        <title>Genomic Encyclopedia of Type Strains, Phase IV (KMG-IV): sequencing the most valuable type-strain genomes for metagenomic binning, comparative biology and taxonomic classification.</title>
        <authorList>
            <person name="Goeker M."/>
        </authorList>
    </citation>
    <scope>NUCLEOTIDE SEQUENCE [LARGE SCALE GENOMIC DNA]</scope>
    <source>
        <strain evidence="5 6">DSM 103725</strain>
    </source>
</reference>
<dbReference type="SUPFAM" id="SSF46785">
    <property type="entry name" value="Winged helix' DNA-binding domain"/>
    <property type="match status" value="1"/>
</dbReference>
<dbReference type="InterPro" id="IPR046335">
    <property type="entry name" value="LacI/GalR-like_sensor"/>
</dbReference>
<dbReference type="SUPFAM" id="SSF53822">
    <property type="entry name" value="Periplasmic binding protein-like I"/>
    <property type="match status" value="1"/>
</dbReference>
<keyword evidence="2 5" id="KW-0238">DNA-binding</keyword>
<evidence type="ECO:0000256" key="3">
    <source>
        <dbReference type="ARBA" id="ARBA00023163"/>
    </source>
</evidence>
<accession>A0A7X0LJV8</accession>
<evidence type="ECO:0000256" key="2">
    <source>
        <dbReference type="ARBA" id="ARBA00023125"/>
    </source>
</evidence>
<dbReference type="GO" id="GO:0000976">
    <property type="term" value="F:transcription cis-regulatory region binding"/>
    <property type="evidence" value="ECO:0007669"/>
    <property type="project" value="TreeGrafter"/>
</dbReference>
<dbReference type="AlphaFoldDB" id="A0A7X0LJV8"/>
<dbReference type="InterPro" id="IPR028082">
    <property type="entry name" value="Peripla_BP_I"/>
</dbReference>
<evidence type="ECO:0000256" key="1">
    <source>
        <dbReference type="ARBA" id="ARBA00023015"/>
    </source>
</evidence>
<dbReference type="Proteomes" id="UP000541810">
    <property type="component" value="Unassembled WGS sequence"/>
</dbReference>
<feature type="domain" description="Transcriptional regulator LacI/GalR-like sensor" evidence="4">
    <location>
        <begin position="190"/>
        <end position="351"/>
    </location>
</feature>
<dbReference type="PANTHER" id="PTHR30146:SF109">
    <property type="entry name" value="HTH-TYPE TRANSCRIPTIONAL REGULATOR GALS"/>
    <property type="match status" value="1"/>
</dbReference>
<proteinExistence type="predicted"/>
<sequence>MNEDRAASQRPVDPEQAIRKTVRSVPVGGRLPSIREFRDRFSLGQATVVRILTKLRDEGLIVVKPKSGSYRSEPHELPIYVVYRHKTKDLRGRGFYGEFISQLILGLSEHGHAVRLHAVADRDEFVDLLGNIGSTNSRILTFGIKSSDLEYTQNRDRVNYTVVHVLPDMIGQIPASVNIDDREIIRLQLQHLVEQGHTRIAYLHRYDEARWVRAEHMRWVAFHEEAVRLGVSLRPEWMRYVGHSSELIAGAVDEVLATDDRPTAIVLSGDRQGKHVYDAIKNNGLEVGKDLALVSVNGMVWCEYMDPPLSSVRVSAYEGVDLVIKILEQLEAGDDPTSETIRPELLVRASSDFSPKA</sequence>
<dbReference type="GO" id="GO:0003700">
    <property type="term" value="F:DNA-binding transcription factor activity"/>
    <property type="evidence" value="ECO:0007669"/>
    <property type="project" value="TreeGrafter"/>
</dbReference>
<dbReference type="Gene3D" id="1.10.10.10">
    <property type="entry name" value="Winged helix-like DNA-binding domain superfamily/Winged helix DNA-binding domain"/>
    <property type="match status" value="1"/>
</dbReference>
<keyword evidence="3" id="KW-0804">Transcription</keyword>
<dbReference type="PANTHER" id="PTHR30146">
    <property type="entry name" value="LACI-RELATED TRANSCRIPTIONAL REPRESSOR"/>
    <property type="match status" value="1"/>
</dbReference>
<name>A0A7X0LJV8_9BACT</name>
<comment type="caution">
    <text evidence="5">The sequence shown here is derived from an EMBL/GenBank/DDBJ whole genome shotgun (WGS) entry which is preliminary data.</text>
</comment>
<dbReference type="InterPro" id="IPR036390">
    <property type="entry name" value="WH_DNA-bd_sf"/>
</dbReference>
<keyword evidence="6" id="KW-1185">Reference proteome</keyword>
<organism evidence="5 6">
    <name type="scientific">Algisphaera agarilytica</name>
    <dbReference type="NCBI Taxonomy" id="1385975"/>
    <lineage>
        <taxon>Bacteria</taxon>
        <taxon>Pseudomonadati</taxon>
        <taxon>Planctomycetota</taxon>
        <taxon>Phycisphaerae</taxon>
        <taxon>Phycisphaerales</taxon>
        <taxon>Phycisphaeraceae</taxon>
        <taxon>Algisphaera</taxon>
    </lineage>
</organism>
<dbReference type="EMBL" id="JACHGY010000001">
    <property type="protein sequence ID" value="MBB6429179.1"/>
    <property type="molecule type" value="Genomic_DNA"/>
</dbReference>
<gene>
    <name evidence="5" type="ORF">HNQ40_000985</name>
</gene>
<dbReference type="InterPro" id="IPR036388">
    <property type="entry name" value="WH-like_DNA-bd_sf"/>
</dbReference>
<dbReference type="Gene3D" id="3.40.50.2300">
    <property type="match status" value="1"/>
</dbReference>
<evidence type="ECO:0000259" key="4">
    <source>
        <dbReference type="Pfam" id="PF13377"/>
    </source>
</evidence>
<evidence type="ECO:0000313" key="5">
    <source>
        <dbReference type="EMBL" id="MBB6429179.1"/>
    </source>
</evidence>
<protein>
    <submittedName>
        <fullName evidence="5">DNA-binding LacI/PurR family transcriptional regulator</fullName>
    </submittedName>
</protein>
<evidence type="ECO:0000313" key="6">
    <source>
        <dbReference type="Proteomes" id="UP000541810"/>
    </source>
</evidence>
<dbReference type="RefSeq" id="WP_184676766.1">
    <property type="nucleotide sequence ID" value="NZ_JACHGY010000001.1"/>
</dbReference>
<dbReference type="Pfam" id="PF13377">
    <property type="entry name" value="Peripla_BP_3"/>
    <property type="match status" value="1"/>
</dbReference>